<protein>
    <recommendedName>
        <fullName evidence="3">PPPDE domain-containing protein</fullName>
    </recommendedName>
</protein>
<proteinExistence type="predicted"/>
<name>A0A1V6NX95_PENPO</name>
<keyword evidence="2" id="KW-1185">Reference proteome</keyword>
<accession>A0A1V6NX95</accession>
<reference evidence="2" key="1">
    <citation type="journal article" date="2017" name="Nat. Microbiol.">
        <title>Global analysis of biosynthetic gene clusters reveals vast potential of secondary metabolite production in Penicillium species.</title>
        <authorList>
            <person name="Nielsen J.C."/>
            <person name="Grijseels S."/>
            <person name="Prigent S."/>
            <person name="Ji B."/>
            <person name="Dainat J."/>
            <person name="Nielsen K.F."/>
            <person name="Frisvad J.C."/>
            <person name="Workman M."/>
            <person name="Nielsen J."/>
        </authorList>
    </citation>
    <scope>NUCLEOTIDE SEQUENCE [LARGE SCALE GENOMIC DNA]</scope>
    <source>
        <strain evidence="2">IBT 4502</strain>
    </source>
</reference>
<gene>
    <name evidence="1" type="ORF">PENPOL_c002G08024</name>
</gene>
<evidence type="ECO:0008006" key="3">
    <source>
        <dbReference type="Google" id="ProtNLM"/>
    </source>
</evidence>
<evidence type="ECO:0000313" key="1">
    <source>
        <dbReference type="EMBL" id="OQD69358.1"/>
    </source>
</evidence>
<sequence>MPWRSLVHTKKELPPSGFGFGRTLPAGFTQPSSGVDAERSIWTTTSPRAAYDDPLGEYTAFISTVKGDTTEKGLSREAPFRILVATSEGDLGIPDGKYTTVSYVEFVQLYEPSLEWLPIENFQKRTTWMVGIASNLRNTTKPNSVNVGQWATHWGVYILPKTPTTDEYPYKIYGLNFSGKNGKMGRDDDTVLIVGQNWATNRGYVKNIAASEFTRVTEPVEMHFAHDEFILTARFLLMKFHEKQDGYRHIKQIDAKAYSLVARNCHTFAEQVLQHMIAEKWTNPYRLEDEDVPTWPGRLKHDVIARYADRGLMESLEKQPVKQRKKLLTNVMKKEGLVL</sequence>
<comment type="caution">
    <text evidence="1">The sequence shown here is derived from an EMBL/GenBank/DDBJ whole genome shotgun (WGS) entry which is preliminary data.</text>
</comment>
<dbReference type="EMBL" id="MDYM01000002">
    <property type="protein sequence ID" value="OQD69358.1"/>
    <property type="molecule type" value="Genomic_DNA"/>
</dbReference>
<evidence type="ECO:0000313" key="2">
    <source>
        <dbReference type="Proteomes" id="UP000191408"/>
    </source>
</evidence>
<dbReference type="AlphaFoldDB" id="A0A1V6NX95"/>
<dbReference type="Proteomes" id="UP000191408">
    <property type="component" value="Unassembled WGS sequence"/>
</dbReference>
<organism evidence="1 2">
    <name type="scientific">Penicillium polonicum</name>
    <dbReference type="NCBI Taxonomy" id="60169"/>
    <lineage>
        <taxon>Eukaryota</taxon>
        <taxon>Fungi</taxon>
        <taxon>Dikarya</taxon>
        <taxon>Ascomycota</taxon>
        <taxon>Pezizomycotina</taxon>
        <taxon>Eurotiomycetes</taxon>
        <taxon>Eurotiomycetidae</taxon>
        <taxon>Eurotiales</taxon>
        <taxon>Aspergillaceae</taxon>
        <taxon>Penicillium</taxon>
    </lineage>
</organism>